<dbReference type="CDD" id="cd00305">
    <property type="entry name" value="Cu-Zn_Superoxide_Dismutase"/>
    <property type="match status" value="1"/>
</dbReference>
<dbReference type="Gene3D" id="2.60.40.200">
    <property type="entry name" value="Superoxide dismutase, copper/zinc binding domain"/>
    <property type="match status" value="1"/>
</dbReference>
<dbReference type="InterPro" id="IPR024134">
    <property type="entry name" value="SOD_Cu/Zn_/chaperone"/>
</dbReference>
<evidence type="ECO:0000313" key="3">
    <source>
        <dbReference type="EMBL" id="RJX65657.1"/>
    </source>
</evidence>
<dbReference type="InterPro" id="IPR001424">
    <property type="entry name" value="SOD_Cu_Zn_dom"/>
</dbReference>
<dbReference type="SUPFAM" id="SSF49329">
    <property type="entry name" value="Cu,Zn superoxide dismutase-like"/>
    <property type="match status" value="1"/>
</dbReference>
<gene>
    <name evidence="3" type="ORF">D6858_15280</name>
</gene>
<dbReference type="InterPro" id="IPR036423">
    <property type="entry name" value="SOD-like_Cu/Zn_dom_sf"/>
</dbReference>
<dbReference type="RefSeq" id="WP_120112599.1">
    <property type="nucleotide sequence ID" value="NZ_RAHJ01000022.1"/>
</dbReference>
<dbReference type="EMBL" id="RAHJ01000022">
    <property type="protein sequence ID" value="RJX65657.1"/>
    <property type="molecule type" value="Genomic_DNA"/>
</dbReference>
<evidence type="ECO:0000259" key="2">
    <source>
        <dbReference type="Pfam" id="PF00080"/>
    </source>
</evidence>
<feature type="domain" description="Superoxide dismutase copper/zinc binding" evidence="2">
    <location>
        <begin position="46"/>
        <end position="172"/>
    </location>
</feature>
<name>A0A419QY72_9SPHN</name>
<comment type="similarity">
    <text evidence="1">Belongs to the Cu-Zn superoxide dismutase family.</text>
</comment>
<organism evidence="3 4">
    <name type="scientific">Tsuneonella suprasediminis</name>
    <dbReference type="NCBI Taxonomy" id="2306996"/>
    <lineage>
        <taxon>Bacteria</taxon>
        <taxon>Pseudomonadati</taxon>
        <taxon>Pseudomonadota</taxon>
        <taxon>Alphaproteobacteria</taxon>
        <taxon>Sphingomonadales</taxon>
        <taxon>Erythrobacteraceae</taxon>
        <taxon>Tsuneonella</taxon>
    </lineage>
</organism>
<protein>
    <submittedName>
        <fullName evidence="3">Superoxide dismutase family protein</fullName>
    </submittedName>
</protein>
<evidence type="ECO:0000256" key="1">
    <source>
        <dbReference type="ARBA" id="ARBA00010457"/>
    </source>
</evidence>
<evidence type="ECO:0000313" key="4">
    <source>
        <dbReference type="Proteomes" id="UP000284322"/>
    </source>
</evidence>
<proteinExistence type="inferred from homology"/>
<keyword evidence="4" id="KW-1185">Reference proteome</keyword>
<dbReference type="Proteomes" id="UP000284322">
    <property type="component" value="Unassembled WGS sequence"/>
</dbReference>
<dbReference type="PANTHER" id="PTHR10003">
    <property type="entry name" value="SUPEROXIDE DISMUTASE CU-ZN -RELATED"/>
    <property type="match status" value="1"/>
</dbReference>
<dbReference type="Pfam" id="PF00080">
    <property type="entry name" value="Sod_Cu"/>
    <property type="match status" value="1"/>
</dbReference>
<dbReference type="GO" id="GO:0005507">
    <property type="term" value="F:copper ion binding"/>
    <property type="evidence" value="ECO:0007669"/>
    <property type="project" value="InterPro"/>
</dbReference>
<reference evidence="3 4" key="1">
    <citation type="submission" date="2018-09" db="EMBL/GenBank/DDBJ databases">
        <title>Altererythrobacter sp.Ery1 and Ery12, the genome sequencing of novel strains in genus Alterythrobacter.</title>
        <authorList>
            <person name="Cheng H."/>
            <person name="Wu Y.-H."/>
            <person name="Fang C."/>
            <person name="Xu X.-W."/>
        </authorList>
    </citation>
    <scope>NUCLEOTIDE SEQUENCE [LARGE SCALE GENOMIC DNA]</scope>
    <source>
        <strain evidence="3 4">Ery12</strain>
    </source>
</reference>
<sequence length="176" mass="17504">MTILKTAICAGALAVLGGCTTMQDLPTERIGSATISLPNGMPAGTAQLLGSGDGVSVAVALTGIPAGDHGIHLHMVGKCTVPDFTSAGGHLNPQGKDHGSMAAGGKHLGDLPNIAITGNGTGTLNARLTGTRQEVIDAIFDSDGTAIVVHADPDDNITNPSGNSGARIACGVFKRS</sequence>
<comment type="caution">
    <text evidence="3">The sequence shown here is derived from an EMBL/GenBank/DDBJ whole genome shotgun (WGS) entry which is preliminary data.</text>
</comment>
<dbReference type="PROSITE" id="PS51257">
    <property type="entry name" value="PROKAR_LIPOPROTEIN"/>
    <property type="match status" value="1"/>
</dbReference>
<dbReference type="GO" id="GO:0006801">
    <property type="term" value="P:superoxide metabolic process"/>
    <property type="evidence" value="ECO:0007669"/>
    <property type="project" value="InterPro"/>
</dbReference>
<dbReference type="AlphaFoldDB" id="A0A419QY72"/>
<dbReference type="OrthoDB" id="5431326at2"/>
<accession>A0A419QY72</accession>